<dbReference type="KEGG" id="stp:Strop_1355"/>
<dbReference type="Pfam" id="PF11716">
    <property type="entry name" value="MDMPI_N"/>
    <property type="match status" value="1"/>
</dbReference>
<dbReference type="AlphaFoldDB" id="A4X4M2"/>
<dbReference type="EMBL" id="CP000667">
    <property type="protein sequence ID" value="ABP53822.1"/>
    <property type="molecule type" value="Genomic_DNA"/>
</dbReference>
<dbReference type="InterPro" id="IPR034660">
    <property type="entry name" value="DinB/YfiT-like"/>
</dbReference>
<dbReference type="RefSeq" id="WP_011905254.1">
    <property type="nucleotide sequence ID" value="NC_009380.1"/>
</dbReference>
<evidence type="ECO:0000313" key="3">
    <source>
        <dbReference type="Proteomes" id="UP000000235"/>
    </source>
</evidence>
<reference evidence="3" key="1">
    <citation type="journal article" date="2007" name="Proc. Natl. Acad. Sci. U.S.A.">
        <title>Genome sequencing reveals complex secondary metabolome in the marine actinomycete Salinispora tropica.</title>
        <authorList>
            <person name="Udwary D.W."/>
            <person name="Zeigler L."/>
            <person name="Asolkar R.N."/>
            <person name="Singan V."/>
            <person name="Lapidus A."/>
            <person name="Fenical W."/>
            <person name="Jensen P.R."/>
            <person name="Moore B.S."/>
        </authorList>
    </citation>
    <scope>NUCLEOTIDE SEQUENCE [LARGE SCALE GENOMIC DNA]</scope>
    <source>
        <strain evidence="3">ATCC BAA-916 / DSM 44818 / CNB-440</strain>
    </source>
</reference>
<dbReference type="SUPFAM" id="SSF109854">
    <property type="entry name" value="DinB/YfiT-like putative metalloenzymes"/>
    <property type="match status" value="1"/>
</dbReference>
<protein>
    <recommendedName>
        <fullName evidence="1">Mycothiol-dependent maleylpyruvate isomerase metal-binding domain-containing protein</fullName>
    </recommendedName>
</protein>
<sequence length="213" mass="22716">MNSRHAAVWTVVHHERAALVRSLETLAPEQWNAPTACPGWDVHDVVAHLVDTAKTTRLRFVRDMVTAHFDFDRQNALGIARERCEDPTDTLAAFRAVVTRTSTPPAALVTRLIEAFVHGEDIRRAVGLSGNYPVEHVAAALKFQLRTTVKLGGGRERASGLRLVTSDASVDSGAGAEVCGTALALLLAVSGRPVAPDELTGPGAGTLVERVAS</sequence>
<evidence type="ECO:0000313" key="2">
    <source>
        <dbReference type="EMBL" id="ABP53822.1"/>
    </source>
</evidence>
<evidence type="ECO:0000259" key="1">
    <source>
        <dbReference type="Pfam" id="PF11716"/>
    </source>
</evidence>
<name>A4X4M2_SALTO</name>
<dbReference type="GO" id="GO:0046872">
    <property type="term" value="F:metal ion binding"/>
    <property type="evidence" value="ECO:0007669"/>
    <property type="project" value="InterPro"/>
</dbReference>
<keyword evidence="3" id="KW-1185">Reference proteome</keyword>
<dbReference type="NCBIfam" id="TIGR03083">
    <property type="entry name" value="maleylpyruvate isomerase family mycothiol-dependent enzyme"/>
    <property type="match status" value="1"/>
</dbReference>
<dbReference type="Proteomes" id="UP000000235">
    <property type="component" value="Chromosome"/>
</dbReference>
<organism evidence="2 3">
    <name type="scientific">Salinispora tropica (strain ATCC BAA-916 / DSM 44818 / JCM 13857 / NBRC 105044 / CNB-440)</name>
    <dbReference type="NCBI Taxonomy" id="369723"/>
    <lineage>
        <taxon>Bacteria</taxon>
        <taxon>Bacillati</taxon>
        <taxon>Actinomycetota</taxon>
        <taxon>Actinomycetes</taxon>
        <taxon>Micromonosporales</taxon>
        <taxon>Micromonosporaceae</taxon>
        <taxon>Salinispora</taxon>
    </lineage>
</organism>
<proteinExistence type="predicted"/>
<dbReference type="HOGENOM" id="CLU_094601_1_0_11"/>
<dbReference type="PATRIC" id="fig|369723.5.peg.1381"/>
<accession>A4X4M2</accession>
<dbReference type="InterPro" id="IPR017517">
    <property type="entry name" value="Maleyloyr_isom"/>
</dbReference>
<dbReference type="Gene3D" id="1.20.120.450">
    <property type="entry name" value="dinb family like domain"/>
    <property type="match status" value="1"/>
</dbReference>
<dbReference type="InterPro" id="IPR024344">
    <property type="entry name" value="MDMPI_metal-binding"/>
</dbReference>
<dbReference type="eggNOG" id="ENOG50314EV">
    <property type="taxonomic scope" value="Bacteria"/>
</dbReference>
<dbReference type="STRING" id="369723.Strop_1355"/>
<gene>
    <name evidence="2" type="ordered locus">Strop_1355</name>
</gene>
<feature type="domain" description="Mycothiol-dependent maleylpyruvate isomerase metal-binding" evidence="1">
    <location>
        <begin position="13"/>
        <end position="106"/>
    </location>
</feature>